<dbReference type="SUPFAM" id="SSF53756">
    <property type="entry name" value="UDP-Glycosyltransferase/glycogen phosphorylase"/>
    <property type="match status" value="2"/>
</dbReference>
<dbReference type="Gene3D" id="3.40.50.12580">
    <property type="match status" value="1"/>
</dbReference>
<dbReference type="CDD" id="cd03811">
    <property type="entry name" value="GT4_GT28_WabH-like"/>
    <property type="match status" value="1"/>
</dbReference>
<evidence type="ECO:0000256" key="3">
    <source>
        <dbReference type="ARBA" id="ARBA00022475"/>
    </source>
</evidence>
<dbReference type="PANTHER" id="PTHR37316:SF3">
    <property type="entry name" value="TEICHOIC ACID GLYCEROL-PHOSPHATE TRANSFERASE"/>
    <property type="match status" value="1"/>
</dbReference>
<keyword evidence="5" id="KW-0777">Teichoic acid biosynthesis</keyword>
<feature type="domain" description="Glycosyl transferase family 1" evidence="7">
    <location>
        <begin position="702"/>
        <end position="845"/>
    </location>
</feature>
<evidence type="ECO:0000256" key="6">
    <source>
        <dbReference type="ARBA" id="ARBA00023136"/>
    </source>
</evidence>
<organism evidence="8 9">
    <name type="scientific">Glutamicibacter halophytocola</name>
    <dbReference type="NCBI Taxonomy" id="1933880"/>
    <lineage>
        <taxon>Bacteria</taxon>
        <taxon>Bacillati</taxon>
        <taxon>Actinomycetota</taxon>
        <taxon>Actinomycetes</taxon>
        <taxon>Micrococcales</taxon>
        <taxon>Micrococcaceae</taxon>
        <taxon>Glutamicibacter</taxon>
    </lineage>
</organism>
<dbReference type="Pfam" id="PF04464">
    <property type="entry name" value="Glyphos_transf"/>
    <property type="match status" value="1"/>
</dbReference>
<dbReference type="Pfam" id="PF00534">
    <property type="entry name" value="Glycos_transf_1"/>
    <property type="match status" value="1"/>
</dbReference>
<comment type="similarity">
    <text evidence="2">Belongs to the CDP-glycerol glycerophosphotransferase family.</text>
</comment>
<dbReference type="InterPro" id="IPR043148">
    <property type="entry name" value="TagF_C"/>
</dbReference>
<keyword evidence="9" id="KW-1185">Reference proteome</keyword>
<dbReference type="EMBL" id="CP042260">
    <property type="protein sequence ID" value="QDY65068.1"/>
    <property type="molecule type" value="Genomic_DNA"/>
</dbReference>
<keyword evidence="3" id="KW-1003">Cell membrane</keyword>
<sequence>MMVVRTERPSATICSAKLKQRIHKLPIKRRFKTLPRRIKRILRSEIRNVWANSPIRDSHILYESYSGNGMLCHPEAIFKELLKRDSESKYTHIWVLNSFERYKALTEKYASYSNVKFVKYQSLKYYKYLSVSKYLVNNVSFPAQFAKRDGQIYLNTWHGIPLKKMGYDITGRAVDAKNIVRNFLASDYLLSSSPKMTQQMYLDAFKMKNIFEGEILEEGSPRIDRQFDVKASKEEIEPFLAHSGIILDDRKIILYAPTWKGHDYFNPRNDAAGLRNLIDRLEAQLDTSKYRILIKAHQIVSEAVATIPELREYLVPNMVPTNLVLGITDILITDYSSVFFDFLVTNRPIFFHIPDIAEYARYRDLYIGAEALPGPTSTNVDELISNLLRWSSIEKWPEDIRERHETMLRCYTPDEDGRASARIVDRVFERTDNRSTQSAAYAHGKTKILIYAGGMIPNGITTSALNLLDNIDYERFDVTVLCPYSKAVDQQYNFTQINENARLMFRFGTFNGTYLQNSIRLRVLKRGANSAGASLRTQKKLWQTEWKRCFGNARFDHVIDFSGYTSFWGTLFCYAPAKKRSIWLHNDLAADAHRSISGNTPLKDGLFATFSIYNRFDNLISVSEGLNEINASSLGSWAPESRFSWASNTINETKIRDLASDSRFPPMSIKNGLPILDQATRSGIVSELVATALLPNKTANAEMHKTPADEGYFTFISVGRLSPEKNHARLIKAFARVHRINPLTRLVIAGDGPLRADLEGLIQKNGLTESVRMVGHVKNPYKLMRYSDAFVLSSDYEGQPMVLLEALVLEVPVITTSFGSVAGALPKGVGIVVEPTVEALAQAMLNEAGSPSLRRHFDVDKYNADAMQEFERVVANV</sequence>
<dbReference type="InterPro" id="IPR007554">
    <property type="entry name" value="Glycerophosphate_synth"/>
</dbReference>
<keyword evidence="6" id="KW-0472">Membrane</keyword>
<comment type="subcellular location">
    <subcellularLocation>
        <location evidence="1">Cell membrane</location>
        <topology evidence="1">Peripheral membrane protein</topology>
    </subcellularLocation>
</comment>
<evidence type="ECO:0000313" key="8">
    <source>
        <dbReference type="EMBL" id="QDY65068.1"/>
    </source>
</evidence>
<dbReference type="InterPro" id="IPR001296">
    <property type="entry name" value="Glyco_trans_1"/>
</dbReference>
<accession>A0ABX5Y4P4</accession>
<keyword evidence="4" id="KW-0808">Transferase</keyword>
<dbReference type="Proteomes" id="UP000320717">
    <property type="component" value="Chromosome"/>
</dbReference>
<dbReference type="InterPro" id="IPR043149">
    <property type="entry name" value="TagF_N"/>
</dbReference>
<dbReference type="PANTHER" id="PTHR37316">
    <property type="entry name" value="TEICHOIC ACID GLYCEROL-PHOSPHATE PRIMASE"/>
    <property type="match status" value="1"/>
</dbReference>
<evidence type="ECO:0000256" key="1">
    <source>
        <dbReference type="ARBA" id="ARBA00004202"/>
    </source>
</evidence>
<evidence type="ECO:0000256" key="5">
    <source>
        <dbReference type="ARBA" id="ARBA00022944"/>
    </source>
</evidence>
<gene>
    <name evidence="8" type="ORF">FQA45_01370</name>
</gene>
<protein>
    <submittedName>
        <fullName evidence="8">Glycosyltransferase</fullName>
    </submittedName>
</protein>
<proteinExistence type="inferred from homology"/>
<evidence type="ECO:0000259" key="7">
    <source>
        <dbReference type="Pfam" id="PF00534"/>
    </source>
</evidence>
<name>A0ABX5Y4P4_9MICC</name>
<reference evidence="8 9" key="1">
    <citation type="submission" date="2019-07" db="EMBL/GenBank/DDBJ databases">
        <title>Complete Genome Sequence of drought tolerant Plant Growth-Promoting Rhizobacterium Glutamicibacter halophytocola DR408.</title>
        <authorList>
            <person name="Nishu S.D."/>
            <person name="Lee T.K."/>
        </authorList>
    </citation>
    <scope>NUCLEOTIDE SEQUENCE [LARGE SCALE GENOMIC DNA]</scope>
    <source>
        <strain evidence="8 9">DR408</strain>
    </source>
</reference>
<dbReference type="Gene3D" id="3.40.50.11820">
    <property type="match status" value="1"/>
</dbReference>
<dbReference type="InterPro" id="IPR051612">
    <property type="entry name" value="Teichoic_Acid_Biosynth"/>
</dbReference>
<evidence type="ECO:0000256" key="2">
    <source>
        <dbReference type="ARBA" id="ARBA00010488"/>
    </source>
</evidence>
<dbReference type="Gene3D" id="3.40.50.2000">
    <property type="entry name" value="Glycogen Phosphorylase B"/>
    <property type="match status" value="1"/>
</dbReference>
<evidence type="ECO:0000313" key="9">
    <source>
        <dbReference type="Proteomes" id="UP000320717"/>
    </source>
</evidence>
<evidence type="ECO:0000256" key="4">
    <source>
        <dbReference type="ARBA" id="ARBA00022679"/>
    </source>
</evidence>